<reference evidence="3" key="1">
    <citation type="journal article" date="2022" name="Int. J. Mol. Sci.">
        <title>Draft Genome of Tanacetum Coccineum: Genomic Comparison of Closely Related Tanacetum-Family Plants.</title>
        <authorList>
            <person name="Yamashiro T."/>
            <person name="Shiraishi A."/>
            <person name="Nakayama K."/>
            <person name="Satake H."/>
        </authorList>
    </citation>
    <scope>NUCLEOTIDE SEQUENCE</scope>
</reference>
<evidence type="ECO:0000313" key="3">
    <source>
        <dbReference type="EMBL" id="GJS95184.1"/>
    </source>
</evidence>
<evidence type="ECO:0000259" key="2">
    <source>
        <dbReference type="Pfam" id="PF22936"/>
    </source>
</evidence>
<dbReference type="InterPro" id="IPR025724">
    <property type="entry name" value="GAG-pre-integrase_dom"/>
</dbReference>
<dbReference type="Proteomes" id="UP001151760">
    <property type="component" value="Unassembled WGS sequence"/>
</dbReference>
<feature type="domain" description="GAG-pre-integrase" evidence="1">
    <location>
        <begin position="246"/>
        <end position="283"/>
    </location>
</feature>
<dbReference type="Pfam" id="PF13976">
    <property type="entry name" value="gag_pre-integrs"/>
    <property type="match status" value="1"/>
</dbReference>
<accession>A0ABQ4ZY13</accession>
<comment type="caution">
    <text evidence="3">The sequence shown here is derived from an EMBL/GenBank/DDBJ whole genome shotgun (WGS) entry which is preliminary data.</text>
</comment>
<protein>
    <submittedName>
        <fullName evidence="3">Retrovirus-related pol polyprotein from transposon TNT 1-94</fullName>
    </submittedName>
</protein>
<evidence type="ECO:0000313" key="4">
    <source>
        <dbReference type="Proteomes" id="UP001151760"/>
    </source>
</evidence>
<sequence length="284" mass="32779">MQRSPLFEAKCFIYWKNRFETYVKSKDINLWHIIVNGDYKPIITNLVTGKEEAIPYDKLKDENKKMLSKNDDAKMALYNVLLKKEYEKIFLYKAAKDIWNSLVITHHDELIGNLKVYEVVFEKDSEVSKSFVGGCWSDSDEDDDPKKDEICLMAHDSNEVRLKVKLESNEWIKDSDCSRHMTSNKDLFSTYEAINRGNVVFSSNTKSKIIGKGQICDKKCKVLFSETGSKILKDDITIGRGIRKNGLYVMKIGNSPKDSLCLTSIDDTLTLWHRRLGHANMRLI</sequence>
<feature type="domain" description="Retrovirus-related Pol polyprotein from transposon TNT 1-94-like beta-barrel" evidence="2">
    <location>
        <begin position="171"/>
        <end position="216"/>
    </location>
</feature>
<evidence type="ECO:0000259" key="1">
    <source>
        <dbReference type="Pfam" id="PF13976"/>
    </source>
</evidence>
<name>A0ABQ4ZY13_9ASTR</name>
<reference evidence="3" key="2">
    <citation type="submission" date="2022-01" db="EMBL/GenBank/DDBJ databases">
        <authorList>
            <person name="Yamashiro T."/>
            <person name="Shiraishi A."/>
            <person name="Satake H."/>
            <person name="Nakayama K."/>
        </authorList>
    </citation>
    <scope>NUCLEOTIDE SEQUENCE</scope>
</reference>
<gene>
    <name evidence="3" type="ORF">Tco_0802152</name>
</gene>
<dbReference type="EMBL" id="BQNB010011790">
    <property type="protein sequence ID" value="GJS95184.1"/>
    <property type="molecule type" value="Genomic_DNA"/>
</dbReference>
<keyword evidence="4" id="KW-1185">Reference proteome</keyword>
<proteinExistence type="predicted"/>
<dbReference type="Pfam" id="PF22936">
    <property type="entry name" value="Pol_BBD"/>
    <property type="match status" value="1"/>
</dbReference>
<dbReference type="InterPro" id="IPR054722">
    <property type="entry name" value="PolX-like_BBD"/>
</dbReference>
<organism evidence="3 4">
    <name type="scientific">Tanacetum coccineum</name>
    <dbReference type="NCBI Taxonomy" id="301880"/>
    <lineage>
        <taxon>Eukaryota</taxon>
        <taxon>Viridiplantae</taxon>
        <taxon>Streptophyta</taxon>
        <taxon>Embryophyta</taxon>
        <taxon>Tracheophyta</taxon>
        <taxon>Spermatophyta</taxon>
        <taxon>Magnoliopsida</taxon>
        <taxon>eudicotyledons</taxon>
        <taxon>Gunneridae</taxon>
        <taxon>Pentapetalae</taxon>
        <taxon>asterids</taxon>
        <taxon>campanulids</taxon>
        <taxon>Asterales</taxon>
        <taxon>Asteraceae</taxon>
        <taxon>Asteroideae</taxon>
        <taxon>Anthemideae</taxon>
        <taxon>Anthemidinae</taxon>
        <taxon>Tanacetum</taxon>
    </lineage>
</organism>